<dbReference type="SMART" id="SM00473">
    <property type="entry name" value="PAN_AP"/>
    <property type="match status" value="1"/>
</dbReference>
<dbReference type="CDD" id="cd01098">
    <property type="entry name" value="PAN_AP_plant"/>
    <property type="match status" value="1"/>
</dbReference>
<evidence type="ECO:0000259" key="20">
    <source>
        <dbReference type="PROSITE" id="PS50927"/>
    </source>
</evidence>
<dbReference type="Proteomes" id="UP001187192">
    <property type="component" value="Unassembled WGS sequence"/>
</dbReference>
<dbReference type="Pfam" id="PF00954">
    <property type="entry name" value="S_locus_glycop"/>
    <property type="match status" value="1"/>
</dbReference>
<evidence type="ECO:0000256" key="8">
    <source>
        <dbReference type="ARBA" id="ARBA00022777"/>
    </source>
</evidence>
<accession>A0AA88A0C0</accession>
<sequence>MKINMNFDILLLLLPLLFQALIVYSSTPTDILSQGSSLSVKRATTNVLVSQNGIFSAGFIPVGENAFSFAVWFTISSDPTIVWMANRDQPVNGRDSKISLTKTGNLVLLDAGRVTIWSTGTSNMSAVKLQLEDTGNLVLRTTNLGKSFTLWESFKFPTNTLLPKQTLTVDTKLVSSKSQTNYSSGYYELFWDDDNVLRLHFYGLDPQISSVYWPPPWQGPFENGRTTYNNSKTAALSSTGVFSSSDDLSFLATDYGVELHRRLTLDSDGNLRLYSFDMNTRTWIVTWQALPEPCKIHGTCGPNSFCSYDHRFDRRCSCLPGFKMKKYPNWFYGCEPEVKWNNSKETDGFVRIANAEFYGYDRDYFPNQTLNKCEEICLSFPECKGFQFKYEDSIYKCFPKARLLNGLRMSGFEGDIYIRVPKANISVYHEKPIVKEIELNCHPKQVILMRAYKKPHENATLKVLVCVSIGLAGVEFVCVIVVMCFLQLSRNRNDSKMHGYMLAATRFREFTYNELRKATRGFREIGSGAGGTVFKGVLSDGRVAEIKRLREAHQGEAEFLAEVRTIWRLNHMNLIEMWGYCIEGKHRLLVYEYMKHGSLADNLRSNALDWEKRFSIALGTSKGLAYLHEECLEWVMHCDVKPQNILLDSDYQAKVADFGLSKLQKRGESHSSSFSRIRGTRGYMAPDWVYNLPITSKVDVYSYGIVALELVTGRKPTSVQIVIDGGGTTEHGRLVTWVREKMNGASTTEAWMEEIADPILEGKFDRAKMELLVKVALQCVEEDKKTRPAMRQVVEMIQCHDECSI</sequence>
<evidence type="ECO:0000256" key="9">
    <source>
        <dbReference type="ARBA" id="ARBA00022840"/>
    </source>
</evidence>
<dbReference type="AlphaFoldDB" id="A0AA88A0C0"/>
<feature type="domain" description="Bulb-type lectin" evidence="20">
    <location>
        <begin position="29"/>
        <end position="152"/>
    </location>
</feature>
<evidence type="ECO:0000256" key="1">
    <source>
        <dbReference type="ARBA" id="ARBA00004479"/>
    </source>
</evidence>
<keyword evidence="2 17" id="KW-0723">Serine/threonine-protein kinase</keyword>
<dbReference type="GO" id="GO:0005524">
    <property type="term" value="F:ATP binding"/>
    <property type="evidence" value="ECO:0007669"/>
    <property type="project" value="UniProtKB-KW"/>
</dbReference>
<dbReference type="Gene3D" id="3.30.200.20">
    <property type="entry name" value="Phosphorylase Kinase, domain 1"/>
    <property type="match status" value="1"/>
</dbReference>
<keyword evidence="9 17" id="KW-0067">ATP-binding</keyword>
<evidence type="ECO:0000256" key="12">
    <source>
        <dbReference type="ARBA" id="ARBA00023157"/>
    </source>
</evidence>
<evidence type="ECO:0000256" key="17">
    <source>
        <dbReference type="PIRNR" id="PIRNR000641"/>
    </source>
</evidence>
<dbReference type="InterPro" id="IPR036426">
    <property type="entry name" value="Bulb-type_lectin_dom_sf"/>
</dbReference>
<dbReference type="GO" id="GO:0004674">
    <property type="term" value="F:protein serine/threonine kinase activity"/>
    <property type="evidence" value="ECO:0007669"/>
    <property type="project" value="UniProtKB-KW"/>
</dbReference>
<dbReference type="InterPro" id="IPR011009">
    <property type="entry name" value="Kinase-like_dom_sf"/>
</dbReference>
<keyword evidence="10" id="KW-1133">Transmembrane helix</keyword>
<dbReference type="Gene3D" id="1.10.510.10">
    <property type="entry name" value="Transferase(Phosphotransferase) domain 1"/>
    <property type="match status" value="1"/>
</dbReference>
<dbReference type="CDD" id="cd00054">
    <property type="entry name" value="EGF_CA"/>
    <property type="match status" value="1"/>
</dbReference>
<evidence type="ECO:0000256" key="16">
    <source>
        <dbReference type="ARBA" id="ARBA00048679"/>
    </source>
</evidence>
<dbReference type="SUPFAM" id="SSF51110">
    <property type="entry name" value="alpha-D-mannose-specific plant lectins"/>
    <property type="match status" value="1"/>
</dbReference>
<dbReference type="GO" id="GO:0016020">
    <property type="term" value="C:membrane"/>
    <property type="evidence" value="ECO:0007669"/>
    <property type="project" value="UniProtKB-SubCell"/>
</dbReference>
<keyword evidence="14" id="KW-0325">Glycoprotein</keyword>
<gene>
    <name evidence="21" type="ORF">TIFTF001_005062</name>
</gene>
<dbReference type="Pfam" id="PF01453">
    <property type="entry name" value="B_lectin"/>
    <property type="match status" value="1"/>
</dbReference>
<keyword evidence="12" id="KW-1015">Disulfide bond</keyword>
<dbReference type="InterPro" id="IPR000719">
    <property type="entry name" value="Prot_kinase_dom"/>
</dbReference>
<keyword evidence="5" id="KW-0812">Transmembrane</keyword>
<name>A0AA88A0C0_FICCA</name>
<reference evidence="21" key="1">
    <citation type="submission" date="2023-07" db="EMBL/GenBank/DDBJ databases">
        <title>draft genome sequence of fig (Ficus carica).</title>
        <authorList>
            <person name="Takahashi T."/>
            <person name="Nishimura K."/>
        </authorList>
    </citation>
    <scope>NUCLEOTIDE SEQUENCE</scope>
</reference>
<comment type="catalytic activity">
    <reaction evidence="16 17">
        <text>L-seryl-[protein] + ATP = O-phospho-L-seryl-[protein] + ADP + H(+)</text>
        <dbReference type="Rhea" id="RHEA:17989"/>
        <dbReference type="Rhea" id="RHEA-COMP:9863"/>
        <dbReference type="Rhea" id="RHEA-COMP:11604"/>
        <dbReference type="ChEBI" id="CHEBI:15378"/>
        <dbReference type="ChEBI" id="CHEBI:29999"/>
        <dbReference type="ChEBI" id="CHEBI:30616"/>
        <dbReference type="ChEBI" id="CHEBI:83421"/>
        <dbReference type="ChEBI" id="CHEBI:456216"/>
        <dbReference type="EC" id="2.7.11.1"/>
    </reaction>
</comment>
<dbReference type="FunFam" id="3.30.200.20:FF:000059">
    <property type="entry name" value="S-receptor-like serine/threonine-protein kinase"/>
    <property type="match status" value="1"/>
</dbReference>
<evidence type="ECO:0000256" key="7">
    <source>
        <dbReference type="ARBA" id="ARBA00022741"/>
    </source>
</evidence>
<feature type="chain" id="PRO_5041644631" description="Receptor-like serine/threonine-protein kinase" evidence="18">
    <location>
        <begin position="26"/>
        <end position="805"/>
    </location>
</feature>
<evidence type="ECO:0000256" key="13">
    <source>
        <dbReference type="ARBA" id="ARBA00023170"/>
    </source>
</evidence>
<dbReference type="CDD" id="cd00028">
    <property type="entry name" value="B_lectin"/>
    <property type="match status" value="1"/>
</dbReference>
<dbReference type="Pfam" id="PF00069">
    <property type="entry name" value="Pkinase"/>
    <property type="match status" value="1"/>
</dbReference>
<evidence type="ECO:0000256" key="6">
    <source>
        <dbReference type="ARBA" id="ARBA00022729"/>
    </source>
</evidence>
<evidence type="ECO:0000256" key="5">
    <source>
        <dbReference type="ARBA" id="ARBA00022692"/>
    </source>
</evidence>
<comment type="similarity">
    <text evidence="17">Belongs to the protein kinase superfamily. Ser/Thr protein kinase family.</text>
</comment>
<evidence type="ECO:0000256" key="18">
    <source>
        <dbReference type="SAM" id="SignalP"/>
    </source>
</evidence>
<dbReference type="GO" id="GO:0048544">
    <property type="term" value="P:recognition of pollen"/>
    <property type="evidence" value="ECO:0007669"/>
    <property type="project" value="InterPro"/>
</dbReference>
<evidence type="ECO:0000256" key="14">
    <source>
        <dbReference type="ARBA" id="ARBA00023180"/>
    </source>
</evidence>
<evidence type="ECO:0000256" key="2">
    <source>
        <dbReference type="ARBA" id="ARBA00022527"/>
    </source>
</evidence>
<evidence type="ECO:0000313" key="21">
    <source>
        <dbReference type="EMBL" id="GMN35056.1"/>
    </source>
</evidence>
<dbReference type="SMART" id="SM00220">
    <property type="entry name" value="S_TKc"/>
    <property type="match status" value="1"/>
</dbReference>
<feature type="signal peptide" evidence="18">
    <location>
        <begin position="1"/>
        <end position="25"/>
    </location>
</feature>
<dbReference type="InterPro" id="IPR003609">
    <property type="entry name" value="Pan_app"/>
</dbReference>
<dbReference type="CDD" id="cd14066">
    <property type="entry name" value="STKc_IRAK"/>
    <property type="match status" value="1"/>
</dbReference>
<evidence type="ECO:0000256" key="4">
    <source>
        <dbReference type="ARBA" id="ARBA00022679"/>
    </source>
</evidence>
<dbReference type="SUPFAM" id="SSF56112">
    <property type="entry name" value="Protein kinase-like (PK-like)"/>
    <property type="match status" value="1"/>
</dbReference>
<dbReference type="FunFam" id="1.10.510.10:FF:000537">
    <property type="entry name" value="Putative receptor-like protein kinase"/>
    <property type="match status" value="1"/>
</dbReference>
<dbReference type="EC" id="2.7.11.1" evidence="17"/>
<keyword evidence="7 17" id="KW-0547">Nucleotide-binding</keyword>
<dbReference type="InterPro" id="IPR000858">
    <property type="entry name" value="S_locus_glycoprot_dom"/>
</dbReference>
<dbReference type="PROSITE" id="PS00108">
    <property type="entry name" value="PROTEIN_KINASE_ST"/>
    <property type="match status" value="1"/>
</dbReference>
<keyword evidence="13" id="KW-0675">Receptor</keyword>
<keyword evidence="8 17" id="KW-0418">Kinase</keyword>
<evidence type="ECO:0000256" key="11">
    <source>
        <dbReference type="ARBA" id="ARBA00023136"/>
    </source>
</evidence>
<dbReference type="Gene3D" id="2.90.10.10">
    <property type="entry name" value="Bulb-type lectin domain"/>
    <property type="match status" value="1"/>
</dbReference>
<evidence type="ECO:0000256" key="10">
    <source>
        <dbReference type="ARBA" id="ARBA00022989"/>
    </source>
</evidence>
<dbReference type="PROSITE" id="PS50927">
    <property type="entry name" value="BULB_LECTIN"/>
    <property type="match status" value="1"/>
</dbReference>
<dbReference type="SMART" id="SM00108">
    <property type="entry name" value="B_lectin"/>
    <property type="match status" value="1"/>
</dbReference>
<protein>
    <recommendedName>
        <fullName evidence="17">Receptor-like serine/threonine-protein kinase</fullName>
        <ecNumber evidence="17">2.7.11.1</ecNumber>
    </recommendedName>
</protein>
<keyword evidence="22" id="KW-1185">Reference proteome</keyword>
<dbReference type="InterPro" id="IPR008271">
    <property type="entry name" value="Ser/Thr_kinase_AS"/>
</dbReference>
<proteinExistence type="inferred from homology"/>
<dbReference type="PANTHER" id="PTHR47974">
    <property type="entry name" value="OS07G0415500 PROTEIN"/>
    <property type="match status" value="1"/>
</dbReference>
<keyword evidence="6 18" id="KW-0732">Signal</keyword>
<dbReference type="EMBL" id="BTGU01000005">
    <property type="protein sequence ID" value="GMN35056.1"/>
    <property type="molecule type" value="Genomic_DNA"/>
</dbReference>
<comment type="caution">
    <text evidence="21">The sequence shown here is derived from an EMBL/GenBank/DDBJ whole genome shotgun (WGS) entry which is preliminary data.</text>
</comment>
<keyword evidence="4 17" id="KW-0808">Transferase</keyword>
<evidence type="ECO:0000256" key="3">
    <source>
        <dbReference type="ARBA" id="ARBA00022536"/>
    </source>
</evidence>
<comment type="subcellular location">
    <subcellularLocation>
        <location evidence="1">Membrane</location>
        <topology evidence="1">Single-pass type I membrane protein</topology>
    </subcellularLocation>
</comment>
<dbReference type="InterPro" id="IPR001480">
    <property type="entry name" value="Bulb-type_lectin_dom"/>
</dbReference>
<comment type="catalytic activity">
    <reaction evidence="15 17">
        <text>L-threonyl-[protein] + ATP = O-phospho-L-threonyl-[protein] + ADP + H(+)</text>
        <dbReference type="Rhea" id="RHEA:46608"/>
        <dbReference type="Rhea" id="RHEA-COMP:11060"/>
        <dbReference type="Rhea" id="RHEA-COMP:11605"/>
        <dbReference type="ChEBI" id="CHEBI:15378"/>
        <dbReference type="ChEBI" id="CHEBI:30013"/>
        <dbReference type="ChEBI" id="CHEBI:30616"/>
        <dbReference type="ChEBI" id="CHEBI:61977"/>
        <dbReference type="ChEBI" id="CHEBI:456216"/>
        <dbReference type="EC" id="2.7.11.1"/>
    </reaction>
</comment>
<evidence type="ECO:0000313" key="22">
    <source>
        <dbReference type="Proteomes" id="UP001187192"/>
    </source>
</evidence>
<feature type="domain" description="Protein kinase" evidence="19">
    <location>
        <begin position="519"/>
        <end position="803"/>
    </location>
</feature>
<dbReference type="PROSITE" id="PS50011">
    <property type="entry name" value="PROTEIN_KINASE_DOM"/>
    <property type="match status" value="1"/>
</dbReference>
<dbReference type="PIRSF" id="PIRSF000641">
    <property type="entry name" value="SRK"/>
    <property type="match status" value="1"/>
</dbReference>
<keyword evidence="11" id="KW-0472">Membrane</keyword>
<dbReference type="InterPro" id="IPR024171">
    <property type="entry name" value="SRK-like_kinase"/>
</dbReference>
<evidence type="ECO:0000256" key="15">
    <source>
        <dbReference type="ARBA" id="ARBA00047899"/>
    </source>
</evidence>
<keyword evidence="3" id="KW-0245">EGF-like domain</keyword>
<organism evidence="21 22">
    <name type="scientific">Ficus carica</name>
    <name type="common">Common fig</name>
    <dbReference type="NCBI Taxonomy" id="3494"/>
    <lineage>
        <taxon>Eukaryota</taxon>
        <taxon>Viridiplantae</taxon>
        <taxon>Streptophyta</taxon>
        <taxon>Embryophyta</taxon>
        <taxon>Tracheophyta</taxon>
        <taxon>Spermatophyta</taxon>
        <taxon>Magnoliopsida</taxon>
        <taxon>eudicotyledons</taxon>
        <taxon>Gunneridae</taxon>
        <taxon>Pentapetalae</taxon>
        <taxon>rosids</taxon>
        <taxon>fabids</taxon>
        <taxon>Rosales</taxon>
        <taxon>Moraceae</taxon>
        <taxon>Ficeae</taxon>
        <taxon>Ficus</taxon>
    </lineage>
</organism>
<dbReference type="PANTHER" id="PTHR47974:SF3">
    <property type="entry name" value="RECEPTOR-LIKE SERINE_THREONINE-PROTEIN KINASE"/>
    <property type="match status" value="1"/>
</dbReference>
<evidence type="ECO:0000259" key="19">
    <source>
        <dbReference type="PROSITE" id="PS50011"/>
    </source>
</evidence>